<name>W7M9C0_GIBM7</name>
<dbReference type="EMBL" id="DS022245">
    <property type="protein sequence ID" value="EWG41517.1"/>
    <property type="molecule type" value="Genomic_DNA"/>
</dbReference>
<keyword evidence="2" id="KW-1185">Reference proteome</keyword>
<dbReference type="KEGG" id="fvr:FVEG_03616"/>
<reference evidence="1 2" key="1">
    <citation type="journal article" date="2010" name="Nature">
        <title>Comparative genomics reveals mobile pathogenicity chromosomes in Fusarium.</title>
        <authorList>
            <person name="Ma L.J."/>
            <person name="van der Does H.C."/>
            <person name="Borkovich K.A."/>
            <person name="Coleman J.J."/>
            <person name="Daboussi M.J."/>
            <person name="Di Pietro A."/>
            <person name="Dufresne M."/>
            <person name="Freitag M."/>
            <person name="Grabherr M."/>
            <person name="Henrissat B."/>
            <person name="Houterman P.M."/>
            <person name="Kang S."/>
            <person name="Shim W.B."/>
            <person name="Woloshuk C."/>
            <person name="Xie X."/>
            <person name="Xu J.R."/>
            <person name="Antoniw J."/>
            <person name="Baker S.E."/>
            <person name="Bluhm B.H."/>
            <person name="Breakspear A."/>
            <person name="Brown D.W."/>
            <person name="Butchko R.A."/>
            <person name="Chapman S."/>
            <person name="Coulson R."/>
            <person name="Coutinho P.M."/>
            <person name="Danchin E.G."/>
            <person name="Diener A."/>
            <person name="Gale L.R."/>
            <person name="Gardiner D.M."/>
            <person name="Goff S."/>
            <person name="Hammond-Kosack K.E."/>
            <person name="Hilburn K."/>
            <person name="Hua-Van A."/>
            <person name="Jonkers W."/>
            <person name="Kazan K."/>
            <person name="Kodira C.D."/>
            <person name="Koehrsen M."/>
            <person name="Kumar L."/>
            <person name="Lee Y.H."/>
            <person name="Li L."/>
            <person name="Manners J.M."/>
            <person name="Miranda-Saavedra D."/>
            <person name="Mukherjee M."/>
            <person name="Park G."/>
            <person name="Park J."/>
            <person name="Park S.Y."/>
            <person name="Proctor R.H."/>
            <person name="Regev A."/>
            <person name="Ruiz-Roldan M.C."/>
            <person name="Sain D."/>
            <person name="Sakthikumar S."/>
            <person name="Sykes S."/>
            <person name="Schwartz D.C."/>
            <person name="Turgeon B.G."/>
            <person name="Wapinski I."/>
            <person name="Yoder O."/>
            <person name="Young S."/>
            <person name="Zeng Q."/>
            <person name="Zhou S."/>
            <person name="Galagan J."/>
            <person name="Cuomo C.A."/>
            <person name="Kistler H.C."/>
            <person name="Rep M."/>
        </authorList>
    </citation>
    <scope>NUCLEOTIDE SEQUENCE [LARGE SCALE GENOMIC DNA]</scope>
    <source>
        <strain evidence="2">M3125 / FGSC 7600</strain>
    </source>
</reference>
<dbReference type="RefSeq" id="XP_018747708.1">
    <property type="nucleotide sequence ID" value="XM_018891232.1"/>
</dbReference>
<dbReference type="GeneID" id="30061740"/>
<evidence type="ECO:0000313" key="1">
    <source>
        <dbReference type="EMBL" id="EWG41517.1"/>
    </source>
</evidence>
<dbReference type="HOGENOM" id="CLU_2688019_0_0_1"/>
<accession>W7M9C0</accession>
<evidence type="ECO:0000313" key="2">
    <source>
        <dbReference type="Proteomes" id="UP000009096"/>
    </source>
</evidence>
<proteinExistence type="predicted"/>
<organism evidence="1 2">
    <name type="scientific">Gibberella moniliformis (strain M3125 / FGSC 7600)</name>
    <name type="common">Maize ear and stalk rot fungus</name>
    <name type="synonym">Fusarium verticillioides</name>
    <dbReference type="NCBI Taxonomy" id="334819"/>
    <lineage>
        <taxon>Eukaryota</taxon>
        <taxon>Fungi</taxon>
        <taxon>Dikarya</taxon>
        <taxon>Ascomycota</taxon>
        <taxon>Pezizomycotina</taxon>
        <taxon>Sordariomycetes</taxon>
        <taxon>Hypocreomycetidae</taxon>
        <taxon>Hypocreales</taxon>
        <taxon>Nectriaceae</taxon>
        <taxon>Fusarium</taxon>
        <taxon>Fusarium fujikuroi species complex</taxon>
    </lineage>
</organism>
<gene>
    <name evidence="1" type="ORF">FVEG_03616</name>
</gene>
<dbReference type="VEuPathDB" id="FungiDB:FVEG_03616"/>
<dbReference type="EMBL" id="CM000579">
    <property type="protein sequence ID" value="EWG41517.1"/>
    <property type="molecule type" value="Genomic_DNA"/>
</dbReference>
<dbReference type="Proteomes" id="UP000009096">
    <property type="component" value="Chromosome 2"/>
</dbReference>
<dbReference type="AlphaFoldDB" id="W7M9C0"/>
<protein>
    <submittedName>
        <fullName evidence="1">Uncharacterized protein</fullName>
    </submittedName>
</protein>
<sequence>MASGTDKCYLIVRRFLVLNVKACAEGFAARPVVTIEAKQAVKLMALKTRQEPLVDVPFEVELPLYVVDVPRPRF</sequence>